<feature type="coiled-coil region" evidence="7">
    <location>
        <begin position="460"/>
        <end position="518"/>
    </location>
</feature>
<comment type="subcellular location">
    <subcellularLocation>
        <location evidence="1">Cytoplasm</location>
    </subcellularLocation>
</comment>
<dbReference type="GO" id="GO:0005737">
    <property type="term" value="C:cytoplasm"/>
    <property type="evidence" value="ECO:0007669"/>
    <property type="project" value="UniProtKB-SubCell"/>
</dbReference>
<feature type="domain" description="Kinesin motor" evidence="9">
    <location>
        <begin position="2"/>
        <end position="333"/>
    </location>
</feature>
<dbReference type="Pfam" id="PF00225">
    <property type="entry name" value="Kinesin"/>
    <property type="match status" value="1"/>
</dbReference>
<keyword evidence="4 6" id="KW-0067">ATP-binding</keyword>
<dbReference type="SUPFAM" id="SSF47781">
    <property type="entry name" value="RuvA domain 2-like"/>
    <property type="match status" value="1"/>
</dbReference>
<sequence length="738" mass="80079">MSVRVVARIRPLLPKELERDAIVTAASTDDGKPPTLVKIPNPKNESEEFSFAFNSVYDHSTTQEQLFTAEVAPHVKALFQGIDVTIFAYGVTGTGKTHTMRGGLKLADRGVIPRLLSSIYRRAKKIMKDSEGQTTVDVSISYYEIYNDKVFDLLEPLEKRLPAGLPLREKDGKTMVVGLSERSCDNLKDLEGLYLHAEKNRATAATKLNAHSSRSHSVLQIKVTQTTGDQVKTSTASAIDLAGSEDNRRTDNGKERLVESAAINKSLFVLSQCIDAISRGDKRIPYRESKMTRILSLGQNNGITIMILNLASLRSYHLDTLSSLNVSSRAKRIEVREIENEVVFKQVPRTASNSGGLSMARQPLRPLSNALNAHNVHSGVAASKATATSDPTKPAKAFSVYADRASKPAAPAPRSAPNTSQLRKRPSDSGQAASAALRVSNKSGLSRPGQTTQSKLSISAEQLESMVEKKVNEILAMRSNQQVAQAAPAPASAHPDINDAVQKRLEALERRIEQDERRDDTRSDGLRFLLSARQAKERGDDAGALEMYELALPYFPGQAKLLSKIEKLRVRLGLPTAVAAATTTEPEKAGRKRQRRVPAADEGEYDEAEADAEGDESYVGGAAREQSRARNHKSSSSKRAKVAAATATSAAAAPASENEGPLSPRSQELLDIFNSRDLGRIQGLHGVGSKKARDLVDHLSLMAEEGWAPVRNLADLTTIPGMGSRTVERAYEGLVGTI</sequence>
<evidence type="ECO:0000256" key="4">
    <source>
        <dbReference type="ARBA" id="ARBA00022840"/>
    </source>
</evidence>
<comment type="similarity">
    <text evidence="6">Belongs to the TRAFAC class myosin-kinesin ATPase superfamily. Kinesin family.</text>
</comment>
<dbReference type="EMBL" id="ML119056">
    <property type="protein sequence ID" value="ROT38000.1"/>
    <property type="molecule type" value="Genomic_DNA"/>
</dbReference>
<evidence type="ECO:0000256" key="5">
    <source>
        <dbReference type="ARBA" id="ARBA00023054"/>
    </source>
</evidence>
<evidence type="ECO:0000259" key="9">
    <source>
        <dbReference type="PROSITE" id="PS50067"/>
    </source>
</evidence>
<dbReference type="PANTHER" id="PTHR47969:SF15">
    <property type="entry name" value="CHROMOSOME-ASSOCIATED KINESIN KIF4A-RELATED"/>
    <property type="match status" value="1"/>
</dbReference>
<keyword evidence="11" id="KW-1185">Reference proteome</keyword>
<dbReference type="InterPro" id="IPR010994">
    <property type="entry name" value="RuvA_2-like"/>
</dbReference>
<feature type="compositionally biased region" description="Acidic residues" evidence="8">
    <location>
        <begin position="601"/>
        <end position="616"/>
    </location>
</feature>
<dbReference type="AlphaFoldDB" id="A0A3N2PU20"/>
<evidence type="ECO:0000313" key="11">
    <source>
        <dbReference type="Proteomes" id="UP000272025"/>
    </source>
</evidence>
<reference evidence="10 11" key="1">
    <citation type="journal article" date="2018" name="Mol. Ecol.">
        <title>The obligate alkalophilic soda-lake fungus Sodiomyces alkalinus has shifted to a protein diet.</title>
        <authorList>
            <person name="Grum-Grzhimaylo A.A."/>
            <person name="Falkoski D.L."/>
            <person name="van den Heuvel J."/>
            <person name="Valero-Jimenez C.A."/>
            <person name="Min B."/>
            <person name="Choi I.G."/>
            <person name="Lipzen A."/>
            <person name="Daum C.G."/>
            <person name="Aanen D.K."/>
            <person name="Tsang A."/>
            <person name="Henrissat B."/>
            <person name="Bilanenko E.N."/>
            <person name="de Vries R.P."/>
            <person name="van Kan J.A.L."/>
            <person name="Grigoriev I.V."/>
            <person name="Debets A.J.M."/>
        </authorList>
    </citation>
    <scope>NUCLEOTIDE SEQUENCE [LARGE SCALE GENOMIC DNA]</scope>
    <source>
        <strain evidence="10 11">F11</strain>
    </source>
</reference>
<feature type="compositionally biased region" description="Polar residues" evidence="8">
    <location>
        <begin position="440"/>
        <end position="457"/>
    </location>
</feature>
<protein>
    <submittedName>
        <fullName evidence="10">Kinesin-II 95 kDa subunit</fullName>
    </submittedName>
</protein>
<evidence type="ECO:0000256" key="8">
    <source>
        <dbReference type="SAM" id="MobiDB-lite"/>
    </source>
</evidence>
<evidence type="ECO:0000256" key="7">
    <source>
        <dbReference type="SAM" id="Coils"/>
    </source>
</evidence>
<dbReference type="GO" id="GO:0005875">
    <property type="term" value="C:microtubule associated complex"/>
    <property type="evidence" value="ECO:0007669"/>
    <property type="project" value="TreeGrafter"/>
</dbReference>
<dbReference type="Gene3D" id="3.40.850.10">
    <property type="entry name" value="Kinesin motor domain"/>
    <property type="match status" value="1"/>
</dbReference>
<dbReference type="GeneID" id="39578364"/>
<evidence type="ECO:0000313" key="10">
    <source>
        <dbReference type="EMBL" id="ROT38000.1"/>
    </source>
</evidence>
<evidence type="ECO:0000256" key="3">
    <source>
        <dbReference type="ARBA" id="ARBA00022741"/>
    </source>
</evidence>
<keyword evidence="2" id="KW-0963">Cytoplasm</keyword>
<dbReference type="GO" id="GO:0003777">
    <property type="term" value="F:microtubule motor activity"/>
    <property type="evidence" value="ECO:0007669"/>
    <property type="project" value="InterPro"/>
</dbReference>
<dbReference type="STRING" id="1314773.A0A3N2PU20"/>
<dbReference type="InterPro" id="IPR027417">
    <property type="entry name" value="P-loop_NTPase"/>
</dbReference>
<dbReference type="GO" id="GO:0007018">
    <property type="term" value="P:microtubule-based movement"/>
    <property type="evidence" value="ECO:0007669"/>
    <property type="project" value="InterPro"/>
</dbReference>
<dbReference type="InterPro" id="IPR027640">
    <property type="entry name" value="Kinesin-like_fam"/>
</dbReference>
<keyword evidence="3 6" id="KW-0547">Nucleotide-binding</keyword>
<dbReference type="PRINTS" id="PR00380">
    <property type="entry name" value="KINESINHEAVY"/>
</dbReference>
<dbReference type="SUPFAM" id="SSF52540">
    <property type="entry name" value="P-loop containing nucleoside triphosphate hydrolases"/>
    <property type="match status" value="1"/>
</dbReference>
<accession>A0A3N2PU20</accession>
<dbReference type="PANTHER" id="PTHR47969">
    <property type="entry name" value="CHROMOSOME-ASSOCIATED KINESIN KIF4A-RELATED"/>
    <property type="match status" value="1"/>
</dbReference>
<feature type="compositionally biased region" description="Low complexity" evidence="8">
    <location>
        <begin position="407"/>
        <end position="417"/>
    </location>
</feature>
<dbReference type="GO" id="GO:0007052">
    <property type="term" value="P:mitotic spindle organization"/>
    <property type="evidence" value="ECO:0007669"/>
    <property type="project" value="TreeGrafter"/>
</dbReference>
<feature type="region of interest" description="Disordered" evidence="8">
    <location>
        <begin position="404"/>
        <end position="457"/>
    </location>
</feature>
<feature type="binding site" evidence="6">
    <location>
        <begin position="90"/>
        <end position="97"/>
    </location>
    <ligand>
        <name>ATP</name>
        <dbReference type="ChEBI" id="CHEBI:30616"/>
    </ligand>
</feature>
<evidence type="ECO:0000256" key="2">
    <source>
        <dbReference type="ARBA" id="ARBA00022490"/>
    </source>
</evidence>
<feature type="compositionally biased region" description="Low complexity" evidence="8">
    <location>
        <begin position="642"/>
        <end position="656"/>
    </location>
</feature>
<organism evidence="10 11">
    <name type="scientific">Sodiomyces alkalinus (strain CBS 110278 / VKM F-3762 / F11)</name>
    <name type="common">Alkaliphilic filamentous fungus</name>
    <dbReference type="NCBI Taxonomy" id="1314773"/>
    <lineage>
        <taxon>Eukaryota</taxon>
        <taxon>Fungi</taxon>
        <taxon>Dikarya</taxon>
        <taxon>Ascomycota</taxon>
        <taxon>Pezizomycotina</taxon>
        <taxon>Sordariomycetes</taxon>
        <taxon>Hypocreomycetidae</taxon>
        <taxon>Glomerellales</taxon>
        <taxon>Plectosphaerellaceae</taxon>
        <taxon>Sodiomyces</taxon>
    </lineage>
</organism>
<dbReference type="OrthoDB" id="3176171at2759"/>
<dbReference type="PROSITE" id="PS50067">
    <property type="entry name" value="KINESIN_MOTOR_2"/>
    <property type="match status" value="1"/>
</dbReference>
<dbReference type="GO" id="GO:0008017">
    <property type="term" value="F:microtubule binding"/>
    <property type="evidence" value="ECO:0007669"/>
    <property type="project" value="InterPro"/>
</dbReference>
<keyword evidence="6" id="KW-0505">Motor protein</keyword>
<dbReference type="GO" id="GO:0051231">
    <property type="term" value="P:spindle elongation"/>
    <property type="evidence" value="ECO:0007669"/>
    <property type="project" value="TreeGrafter"/>
</dbReference>
<evidence type="ECO:0000256" key="1">
    <source>
        <dbReference type="ARBA" id="ARBA00004496"/>
    </source>
</evidence>
<dbReference type="Proteomes" id="UP000272025">
    <property type="component" value="Unassembled WGS sequence"/>
</dbReference>
<proteinExistence type="inferred from homology"/>
<dbReference type="RefSeq" id="XP_028465806.1">
    <property type="nucleotide sequence ID" value="XM_028609886.1"/>
</dbReference>
<dbReference type="GO" id="GO:0005524">
    <property type="term" value="F:ATP binding"/>
    <property type="evidence" value="ECO:0007669"/>
    <property type="project" value="UniProtKB-UniRule"/>
</dbReference>
<dbReference type="SMART" id="SM00129">
    <property type="entry name" value="KISc"/>
    <property type="match status" value="1"/>
</dbReference>
<gene>
    <name evidence="10" type="ORF">SODALDRAFT_324454</name>
</gene>
<evidence type="ECO:0000256" key="6">
    <source>
        <dbReference type="PROSITE-ProRule" id="PRU00283"/>
    </source>
</evidence>
<dbReference type="InterPro" id="IPR036961">
    <property type="entry name" value="Kinesin_motor_dom_sf"/>
</dbReference>
<feature type="compositionally biased region" description="Basic residues" evidence="8">
    <location>
        <begin position="629"/>
        <end position="641"/>
    </location>
</feature>
<dbReference type="CDD" id="cd00106">
    <property type="entry name" value="KISc"/>
    <property type="match status" value="1"/>
</dbReference>
<feature type="region of interest" description="Disordered" evidence="8">
    <location>
        <begin position="581"/>
        <end position="664"/>
    </location>
</feature>
<keyword evidence="5 7" id="KW-0175">Coiled coil</keyword>
<name>A0A3N2PU20_SODAK</name>
<dbReference type="InterPro" id="IPR001752">
    <property type="entry name" value="Kinesin_motor_dom"/>
</dbReference>